<protein>
    <submittedName>
        <fullName evidence="2">Bipartate energy taxis response protein</fullName>
    </submittedName>
</protein>
<dbReference type="NCBIfam" id="TIGR00229">
    <property type="entry name" value="sensory_box"/>
    <property type="match status" value="1"/>
</dbReference>
<name>A0A222MXZ3_9BACT</name>
<gene>
    <name evidence="2" type="primary">cetB</name>
    <name evidence="2" type="ORF">CAV_1227</name>
</gene>
<feature type="domain" description="PAS" evidence="1">
    <location>
        <begin position="16"/>
        <end position="51"/>
    </location>
</feature>
<dbReference type="InterPro" id="IPR035965">
    <property type="entry name" value="PAS-like_dom_sf"/>
</dbReference>
<accession>A0A222MXZ3</accession>
<dbReference type="PROSITE" id="PS50112">
    <property type="entry name" value="PAS"/>
    <property type="match status" value="1"/>
</dbReference>
<evidence type="ECO:0000313" key="2">
    <source>
        <dbReference type="EMBL" id="ASQ30853.1"/>
    </source>
</evidence>
<dbReference type="InterPro" id="IPR013655">
    <property type="entry name" value="PAS_fold_3"/>
</dbReference>
<dbReference type="InterPro" id="IPR000014">
    <property type="entry name" value="PAS"/>
</dbReference>
<reference evidence="2 3" key="1">
    <citation type="submission" date="2017-07" db="EMBL/GenBank/DDBJ databases">
        <title>Analysis of two Campylobacter avium genomes and identification of a novel hippuricase gene.</title>
        <authorList>
            <person name="Miller W.G."/>
            <person name="Chapman M.H."/>
            <person name="Yee E."/>
            <person name="Revez J."/>
            <person name="Bono J.L."/>
            <person name="Rossi M."/>
        </authorList>
    </citation>
    <scope>NUCLEOTIDE SEQUENCE [LARGE SCALE GENOMIC DNA]</scope>
    <source>
        <strain evidence="2 3">LMG 24591</strain>
    </source>
</reference>
<evidence type="ECO:0000259" key="1">
    <source>
        <dbReference type="PROSITE" id="PS50112"/>
    </source>
</evidence>
<dbReference type="Proteomes" id="UP000201169">
    <property type="component" value="Chromosome"/>
</dbReference>
<dbReference type="EMBL" id="CP022347">
    <property type="protein sequence ID" value="ASQ30853.1"/>
    <property type="molecule type" value="Genomic_DNA"/>
</dbReference>
<evidence type="ECO:0000313" key="3">
    <source>
        <dbReference type="Proteomes" id="UP000201169"/>
    </source>
</evidence>
<proteinExistence type="predicted"/>
<dbReference type="AlphaFoldDB" id="A0A222MXZ3"/>
<dbReference type="CDD" id="cd00130">
    <property type="entry name" value="PAS"/>
    <property type="match status" value="1"/>
</dbReference>
<dbReference type="Pfam" id="PF08447">
    <property type="entry name" value="PAS_3"/>
    <property type="match status" value="1"/>
</dbReference>
<dbReference type="KEGG" id="cavi:CAV_1227"/>
<sequence>MEIKLEKETLITSKTDLKGCITYANYDFIKYAGYTLEQLIGKPHNMVRHEDMPKTVFKYLWDYIKEGKEIFAFVKNKSKNGDFYWVFANVTPSKNISGEIVGYYSVRRKPNELAIKNIEELYSKLLEIEKKEGLNAACAQLQGFCDEKQKSYNELIFALQHLQE</sequence>
<dbReference type="RefSeq" id="WP_094325653.1">
    <property type="nucleotide sequence ID" value="NZ_CP022347.1"/>
</dbReference>
<dbReference type="SUPFAM" id="SSF55785">
    <property type="entry name" value="PYP-like sensor domain (PAS domain)"/>
    <property type="match status" value="1"/>
</dbReference>
<dbReference type="Gene3D" id="3.30.450.20">
    <property type="entry name" value="PAS domain"/>
    <property type="match status" value="1"/>
</dbReference>
<keyword evidence="3" id="KW-1185">Reference proteome</keyword>
<dbReference type="OrthoDB" id="9806477at2"/>
<organism evidence="2 3">
    <name type="scientific">Campylobacter avium LMG 24591</name>
    <dbReference type="NCBI Taxonomy" id="522484"/>
    <lineage>
        <taxon>Bacteria</taxon>
        <taxon>Pseudomonadati</taxon>
        <taxon>Campylobacterota</taxon>
        <taxon>Epsilonproteobacteria</taxon>
        <taxon>Campylobacterales</taxon>
        <taxon>Campylobacteraceae</taxon>
        <taxon>Campylobacter</taxon>
    </lineage>
</organism>